<sequence length="247" mass="25890">MSGPGAREQMLGRLRAAAPADGGDVAQLQQRIDDYYAGRHAAQPLAPLDLVHSMQEAMSASHADVWLANGADWPRLLADKLAAKGVRRLLLDPASAEGAALAQALPDSVQPLAFDWPLEHWKAELFDSVGAGFTVARSGIAATGTLVLAPDRGTPRTVSLVPPLHVALVYASTLHRDLYAAAQAERWGEGMPSNLVLASGPSKTSDIQQTLAYGAHGPRWMWVVIVLDGELAGAAAGLSLASQGGLQ</sequence>
<evidence type="ECO:0000313" key="2">
    <source>
        <dbReference type="EMBL" id="SFL47592.1"/>
    </source>
</evidence>
<keyword evidence="3" id="KW-1185">Reference proteome</keyword>
<dbReference type="InterPro" id="IPR024185">
    <property type="entry name" value="FTHF_cligase-like_sf"/>
</dbReference>
<dbReference type="OrthoDB" id="9794157at2"/>
<dbReference type="Pfam" id="PF02589">
    <property type="entry name" value="LUD_dom"/>
    <property type="match status" value="1"/>
</dbReference>
<dbReference type="RefSeq" id="WP_093382782.1">
    <property type="nucleotide sequence ID" value="NZ_FOTW01000004.1"/>
</dbReference>
<evidence type="ECO:0000313" key="3">
    <source>
        <dbReference type="Proteomes" id="UP000199470"/>
    </source>
</evidence>
<dbReference type="STRING" id="758825.SAMN02982985_00349"/>
<dbReference type="Proteomes" id="UP000199470">
    <property type="component" value="Unassembled WGS sequence"/>
</dbReference>
<dbReference type="InterPro" id="IPR037171">
    <property type="entry name" value="NagB/RpiA_transferase-like"/>
</dbReference>
<proteinExistence type="predicted"/>
<dbReference type="SUPFAM" id="SSF100950">
    <property type="entry name" value="NagB/RpiA/CoA transferase-like"/>
    <property type="match status" value="1"/>
</dbReference>
<name>A0A1I4HZJ8_9BURK</name>
<dbReference type="AlphaFoldDB" id="A0A1I4HZJ8"/>
<reference evidence="2 3" key="1">
    <citation type="submission" date="2016-10" db="EMBL/GenBank/DDBJ databases">
        <authorList>
            <person name="de Groot N.N."/>
        </authorList>
    </citation>
    <scope>NUCLEOTIDE SEQUENCE [LARGE SCALE GENOMIC DNA]</scope>
    <source>
        <strain evidence="2 3">ATCC 43154</strain>
    </source>
</reference>
<dbReference type="PANTHER" id="PTHR43682:SF1">
    <property type="entry name" value="LACTATE UTILIZATION PROTEIN C"/>
    <property type="match status" value="1"/>
</dbReference>
<organism evidence="2 3">
    <name type="scientific">Rugamonas rubra</name>
    <dbReference type="NCBI Taxonomy" id="758825"/>
    <lineage>
        <taxon>Bacteria</taxon>
        <taxon>Pseudomonadati</taxon>
        <taxon>Pseudomonadota</taxon>
        <taxon>Betaproteobacteria</taxon>
        <taxon>Burkholderiales</taxon>
        <taxon>Oxalobacteraceae</taxon>
        <taxon>Telluria group</taxon>
        <taxon>Rugamonas</taxon>
    </lineage>
</organism>
<dbReference type="PANTHER" id="PTHR43682">
    <property type="entry name" value="LACTATE UTILIZATION PROTEIN C"/>
    <property type="match status" value="1"/>
</dbReference>
<dbReference type="EMBL" id="FOTW01000004">
    <property type="protein sequence ID" value="SFL47592.1"/>
    <property type="molecule type" value="Genomic_DNA"/>
</dbReference>
<dbReference type="InterPro" id="IPR003741">
    <property type="entry name" value="LUD_dom"/>
</dbReference>
<evidence type="ECO:0000259" key="1">
    <source>
        <dbReference type="Pfam" id="PF02589"/>
    </source>
</evidence>
<protein>
    <submittedName>
        <fullName evidence="2">L-lactate dehydrogenase complex protein LldG</fullName>
    </submittedName>
</protein>
<gene>
    <name evidence="2" type="ORF">SAMN02982985_00349</name>
</gene>
<feature type="domain" description="LUD" evidence="1">
    <location>
        <begin position="54"/>
        <end position="226"/>
    </location>
</feature>
<dbReference type="Gene3D" id="3.40.50.10420">
    <property type="entry name" value="NagB/RpiA/CoA transferase-like"/>
    <property type="match status" value="1"/>
</dbReference>
<accession>A0A1I4HZJ8</accession>